<comment type="caution">
    <text evidence="7">The sequence shown here is derived from an EMBL/GenBank/DDBJ whole genome shotgun (WGS) entry which is preliminary data.</text>
</comment>
<keyword evidence="8" id="KW-1185">Reference proteome</keyword>
<dbReference type="InterPro" id="IPR050109">
    <property type="entry name" value="HTH-type_TetR-like_transc_reg"/>
</dbReference>
<evidence type="ECO:0000313" key="7">
    <source>
        <dbReference type="EMBL" id="EST24226.1"/>
    </source>
</evidence>
<dbReference type="InterPro" id="IPR009057">
    <property type="entry name" value="Homeodomain-like_sf"/>
</dbReference>
<keyword evidence="1" id="KW-0805">Transcription regulation</keyword>
<dbReference type="AlphaFoldDB" id="V6JYN1"/>
<dbReference type="PRINTS" id="PR00455">
    <property type="entry name" value="HTHTETR"/>
</dbReference>
<proteinExistence type="predicted"/>
<dbReference type="PANTHER" id="PTHR30055:SF234">
    <property type="entry name" value="HTH-TYPE TRANSCRIPTIONAL REGULATOR BETI"/>
    <property type="match status" value="1"/>
</dbReference>
<sequence>METMSSTPVHRRKPALSNPRVQRTRTRILAVARDLLPEVGPTGLTYALLAERADVTRQTLYRHWPGRAALLFDLILEGPDSGTYPEPGSDVRAVATAWLKSLRAGISDPAIRTAVLAVTAQADHDPDSAQALVRIGEDRHAALNKLLEPSGVQINDDEYTMLYGPVLARLFLDRGQVTDAFIDAVVTQWLTALHHAGA</sequence>
<dbReference type="HOGENOM" id="CLU_069356_25_6_11"/>
<evidence type="ECO:0000259" key="6">
    <source>
        <dbReference type="PROSITE" id="PS50977"/>
    </source>
</evidence>
<dbReference type="EMBL" id="AWQX01000269">
    <property type="protein sequence ID" value="EST24226.1"/>
    <property type="molecule type" value="Genomic_DNA"/>
</dbReference>
<dbReference type="PANTHER" id="PTHR30055">
    <property type="entry name" value="HTH-TYPE TRANSCRIPTIONAL REGULATOR RUTR"/>
    <property type="match status" value="1"/>
</dbReference>
<evidence type="ECO:0000313" key="8">
    <source>
        <dbReference type="Proteomes" id="UP000017984"/>
    </source>
</evidence>
<dbReference type="InterPro" id="IPR036271">
    <property type="entry name" value="Tet_transcr_reg_TetR-rel_C_sf"/>
</dbReference>
<organism evidence="7 8">
    <name type="scientific">Streptomyces roseochromogenus subsp. oscitans DS 12.976</name>
    <dbReference type="NCBI Taxonomy" id="1352936"/>
    <lineage>
        <taxon>Bacteria</taxon>
        <taxon>Bacillati</taxon>
        <taxon>Actinomycetota</taxon>
        <taxon>Actinomycetes</taxon>
        <taxon>Kitasatosporales</taxon>
        <taxon>Streptomycetaceae</taxon>
        <taxon>Streptomyces</taxon>
    </lineage>
</organism>
<evidence type="ECO:0000256" key="3">
    <source>
        <dbReference type="ARBA" id="ARBA00023163"/>
    </source>
</evidence>
<keyword evidence="3" id="KW-0804">Transcription</keyword>
<keyword evidence="2 4" id="KW-0238">DNA-binding</keyword>
<evidence type="ECO:0000256" key="4">
    <source>
        <dbReference type="PROSITE-ProRule" id="PRU00335"/>
    </source>
</evidence>
<evidence type="ECO:0000256" key="2">
    <source>
        <dbReference type="ARBA" id="ARBA00023125"/>
    </source>
</evidence>
<dbReference type="Proteomes" id="UP000017984">
    <property type="component" value="Chromosome"/>
</dbReference>
<dbReference type="GO" id="GO:0000976">
    <property type="term" value="F:transcription cis-regulatory region binding"/>
    <property type="evidence" value="ECO:0007669"/>
    <property type="project" value="TreeGrafter"/>
</dbReference>
<dbReference type="STRING" id="1352936.M878_31590"/>
<feature type="domain" description="HTH tetR-type" evidence="6">
    <location>
        <begin position="22"/>
        <end position="82"/>
    </location>
</feature>
<dbReference type="SUPFAM" id="SSF46689">
    <property type="entry name" value="Homeodomain-like"/>
    <property type="match status" value="1"/>
</dbReference>
<reference evidence="7 8" key="1">
    <citation type="journal article" date="2014" name="Genome Announc.">
        <title>Draft Genome Sequence of Streptomyces roseochromogenes subsp. oscitans DS 12.976, Producer of the Aminocoumarin Antibiotic Clorobiocin.</title>
        <authorList>
            <person name="Ruckert C."/>
            <person name="Kalinowski J."/>
            <person name="Heide L."/>
            <person name="Apel A.K."/>
        </authorList>
    </citation>
    <scope>NUCLEOTIDE SEQUENCE [LARGE SCALE GENOMIC DNA]</scope>
    <source>
        <strain evidence="7 8">DS 12.976</strain>
    </source>
</reference>
<evidence type="ECO:0000256" key="1">
    <source>
        <dbReference type="ARBA" id="ARBA00023015"/>
    </source>
</evidence>
<dbReference type="Pfam" id="PF16859">
    <property type="entry name" value="TetR_C_11"/>
    <property type="match status" value="1"/>
</dbReference>
<dbReference type="InterPro" id="IPR011075">
    <property type="entry name" value="TetR_C"/>
</dbReference>
<dbReference type="PROSITE" id="PS50977">
    <property type="entry name" value="HTH_TETR_2"/>
    <property type="match status" value="1"/>
</dbReference>
<dbReference type="PATRIC" id="fig|1352936.5.peg.6581"/>
<feature type="region of interest" description="Disordered" evidence="5">
    <location>
        <begin position="1"/>
        <end position="21"/>
    </location>
</feature>
<protein>
    <recommendedName>
        <fullName evidence="6">HTH tetR-type domain-containing protein</fullName>
    </recommendedName>
</protein>
<accession>V6JYN1</accession>
<name>V6JYN1_STRRC</name>
<dbReference type="SUPFAM" id="SSF48498">
    <property type="entry name" value="Tetracyclin repressor-like, C-terminal domain"/>
    <property type="match status" value="1"/>
</dbReference>
<dbReference type="Gene3D" id="1.10.357.10">
    <property type="entry name" value="Tetracycline Repressor, domain 2"/>
    <property type="match status" value="1"/>
</dbReference>
<evidence type="ECO:0000256" key="5">
    <source>
        <dbReference type="SAM" id="MobiDB-lite"/>
    </source>
</evidence>
<feature type="DNA-binding region" description="H-T-H motif" evidence="4">
    <location>
        <begin position="45"/>
        <end position="64"/>
    </location>
</feature>
<dbReference type="GO" id="GO:0003700">
    <property type="term" value="F:DNA-binding transcription factor activity"/>
    <property type="evidence" value="ECO:0007669"/>
    <property type="project" value="TreeGrafter"/>
</dbReference>
<dbReference type="InterPro" id="IPR001647">
    <property type="entry name" value="HTH_TetR"/>
</dbReference>
<dbReference type="Pfam" id="PF00440">
    <property type="entry name" value="TetR_N"/>
    <property type="match status" value="1"/>
</dbReference>
<gene>
    <name evidence="7" type="ORF">M878_31590</name>
</gene>